<sequence>MIRLMVVAVFLFTAQGIQQPRLVYPRLLEERSPDGGMVLHLHDDLTLNLRKASVAASEFRVLEQEDGRQVMHIFKGEELDRHLHEDEQQLASVHVMQKGTSVEVEGIVGPYLRIQPMPGMERSEDGLVPHMIHEIERKEMLDIEMEPRGLDAWRIKERRDGAVNVPDVVTVELFIVSDHWHHKHFQTTVELIQYLCVHVNSVNLRYTETSRPRVKFSLVGVEKDQNSTYKKGVDNYMDSSLTLDEFRTYAIRKKHEYGDPDMVYLMTGCVVYSEGPNKTKNTNTLGIGFVGGVCTASFVALGQDTARMYDGTHTLAHEAGHVLGSSHDESPPKTWIKNDPGSLSCLWKEGYLMSYIDGGTKHHRFSECSLAQIRNLMRMAGPLCWRVNKQGYHYTGQYAGMVVEANDYCQKTVFPEEKNVTADTTSPKRKECKIKCQYPKHRRHCYNQYYCQNFISYYYTLVNALDYMTCGQNKVCVRGECIPKKEVPTEAPESTAKDTDQPTTEVTPTAGTTDQCICDCSSTTTTARGIPSMYPPRPQVNRYRPNGK</sequence>
<dbReference type="GO" id="GO:0046872">
    <property type="term" value="F:metal ion binding"/>
    <property type="evidence" value="ECO:0007669"/>
    <property type="project" value="UniProtKB-KW"/>
</dbReference>
<feature type="region of interest" description="Disordered" evidence="6">
    <location>
        <begin position="529"/>
        <end position="548"/>
    </location>
</feature>
<evidence type="ECO:0000256" key="4">
    <source>
        <dbReference type="ARBA" id="ARBA00023049"/>
    </source>
</evidence>
<feature type="binding site" evidence="5">
    <location>
        <position position="327"/>
    </location>
    <ligand>
        <name>Zn(2+)</name>
        <dbReference type="ChEBI" id="CHEBI:29105"/>
        <note>catalytic</note>
    </ligand>
</feature>
<dbReference type="PROSITE" id="PS50215">
    <property type="entry name" value="ADAM_MEPRO"/>
    <property type="match status" value="1"/>
</dbReference>
<evidence type="ECO:0000313" key="9">
    <source>
        <dbReference type="EMBL" id="AEO35602.1"/>
    </source>
</evidence>
<feature type="domain" description="Peptidase M12B" evidence="8">
    <location>
        <begin position="169"/>
        <end position="389"/>
    </location>
</feature>
<organism evidence="9">
    <name type="scientific">Amblyomma maculatum</name>
    <name type="common">Gulf Coast tick</name>
    <dbReference type="NCBI Taxonomy" id="34609"/>
    <lineage>
        <taxon>Eukaryota</taxon>
        <taxon>Metazoa</taxon>
        <taxon>Ecdysozoa</taxon>
        <taxon>Arthropoda</taxon>
        <taxon>Chelicerata</taxon>
        <taxon>Arachnida</taxon>
        <taxon>Acari</taxon>
        <taxon>Parasitiformes</taxon>
        <taxon>Ixodida</taxon>
        <taxon>Ixodoidea</taxon>
        <taxon>Ixodidae</taxon>
        <taxon>Amblyomminae</taxon>
        <taxon>Amblyomma</taxon>
    </lineage>
</organism>
<dbReference type="GO" id="GO:0004222">
    <property type="term" value="F:metalloendopeptidase activity"/>
    <property type="evidence" value="ECO:0007669"/>
    <property type="project" value="InterPro"/>
</dbReference>
<feature type="signal peptide" evidence="7">
    <location>
        <begin position="1"/>
        <end position="16"/>
    </location>
</feature>
<dbReference type="PANTHER" id="PTHR11905">
    <property type="entry name" value="ADAM A DISINTEGRIN AND METALLOPROTEASE DOMAIN"/>
    <property type="match status" value="1"/>
</dbReference>
<keyword evidence="2" id="KW-0378">Hydrolase</keyword>
<dbReference type="Gene3D" id="3.40.1620.60">
    <property type="match status" value="1"/>
</dbReference>
<keyword evidence="3 5" id="KW-0862">Zinc</keyword>
<comment type="caution">
    <text evidence="5">Lacks conserved residue(s) required for the propagation of feature annotation.</text>
</comment>
<keyword evidence="7" id="KW-0732">Signal</keyword>
<feature type="binding site" evidence="5">
    <location>
        <position position="321"/>
    </location>
    <ligand>
        <name>Zn(2+)</name>
        <dbReference type="ChEBI" id="CHEBI:29105"/>
        <note>catalytic</note>
    </ligand>
</feature>
<evidence type="ECO:0000256" key="2">
    <source>
        <dbReference type="ARBA" id="ARBA00022801"/>
    </source>
</evidence>
<evidence type="ECO:0000256" key="6">
    <source>
        <dbReference type="SAM" id="MobiDB-lite"/>
    </source>
</evidence>
<feature type="active site" evidence="5">
    <location>
        <position position="318"/>
    </location>
</feature>
<evidence type="ECO:0000256" key="5">
    <source>
        <dbReference type="PROSITE-ProRule" id="PRU00276"/>
    </source>
</evidence>
<feature type="region of interest" description="Disordered" evidence="6">
    <location>
        <begin position="487"/>
        <end position="511"/>
    </location>
</feature>
<dbReference type="AlphaFoldDB" id="G3MQ34"/>
<dbReference type="EMBL" id="JO843985">
    <property type="protein sequence ID" value="AEO35602.1"/>
    <property type="molecule type" value="mRNA"/>
</dbReference>
<dbReference type="GO" id="GO:0006509">
    <property type="term" value="P:membrane protein ectodomain proteolysis"/>
    <property type="evidence" value="ECO:0007669"/>
    <property type="project" value="TreeGrafter"/>
</dbReference>
<protein>
    <recommendedName>
        <fullName evidence="8">Peptidase M12B domain-containing protein</fullName>
    </recommendedName>
</protein>
<keyword evidence="1" id="KW-0645">Protease</keyword>
<reference evidence="9" key="1">
    <citation type="journal article" date="2011" name="PLoS ONE">
        <title>A deep insight into the sialotranscriptome of the gulf coast tick, Amblyomma maculatum.</title>
        <authorList>
            <person name="Karim S."/>
            <person name="Singh P."/>
            <person name="Ribeiro J.M."/>
        </authorList>
    </citation>
    <scope>NUCLEOTIDE SEQUENCE</scope>
    <source>
        <tissue evidence="9">Salivary gland</tissue>
    </source>
</reference>
<dbReference type="InterPro" id="IPR001590">
    <property type="entry name" value="Peptidase_M12B"/>
</dbReference>
<dbReference type="SUPFAM" id="SSF55486">
    <property type="entry name" value="Metalloproteases ('zincins'), catalytic domain"/>
    <property type="match status" value="1"/>
</dbReference>
<dbReference type="InterPro" id="IPR024079">
    <property type="entry name" value="MetalloPept_cat_dom_sf"/>
</dbReference>
<evidence type="ECO:0000256" key="3">
    <source>
        <dbReference type="ARBA" id="ARBA00022833"/>
    </source>
</evidence>
<dbReference type="Gene3D" id="3.40.390.10">
    <property type="entry name" value="Collagenase (Catalytic Domain)"/>
    <property type="match status" value="1"/>
</dbReference>
<feature type="chain" id="PRO_5003447205" description="Peptidase M12B domain-containing protein" evidence="7">
    <location>
        <begin position="17"/>
        <end position="548"/>
    </location>
</feature>
<evidence type="ECO:0000256" key="1">
    <source>
        <dbReference type="ARBA" id="ARBA00022670"/>
    </source>
</evidence>
<name>G3MQ34_AMBMU</name>
<dbReference type="CDD" id="cd04272">
    <property type="entry name" value="ZnMc_salivary_gland_MPs"/>
    <property type="match status" value="1"/>
</dbReference>
<feature type="binding site" evidence="5">
    <location>
        <position position="317"/>
    </location>
    <ligand>
        <name>Zn(2+)</name>
        <dbReference type="ChEBI" id="CHEBI:29105"/>
        <note>catalytic</note>
    </ligand>
</feature>
<proteinExistence type="evidence at transcript level"/>
<dbReference type="Pfam" id="PF13688">
    <property type="entry name" value="Reprolysin_5"/>
    <property type="match status" value="1"/>
</dbReference>
<dbReference type="PANTHER" id="PTHR11905:SF159">
    <property type="entry name" value="ADAM METALLOPROTEASE"/>
    <property type="match status" value="1"/>
</dbReference>
<accession>G3MQ34</accession>
<evidence type="ECO:0000256" key="7">
    <source>
        <dbReference type="SAM" id="SignalP"/>
    </source>
</evidence>
<evidence type="ECO:0000259" key="8">
    <source>
        <dbReference type="PROSITE" id="PS50215"/>
    </source>
</evidence>
<keyword evidence="5" id="KW-0479">Metal-binding</keyword>
<keyword evidence="4" id="KW-0482">Metalloprotease</keyword>
<dbReference type="InterPro" id="IPR034030">
    <property type="entry name" value="ZnMc_salivary_gland_MPs"/>
</dbReference>